<dbReference type="AlphaFoldDB" id="A0A7K1GNU4"/>
<name>A0A7K1GNU4_9FLAO</name>
<organism evidence="3 4">
    <name type="scientific">Myroides pelagicus</name>
    <dbReference type="NCBI Taxonomy" id="270914"/>
    <lineage>
        <taxon>Bacteria</taxon>
        <taxon>Pseudomonadati</taxon>
        <taxon>Bacteroidota</taxon>
        <taxon>Flavobacteriia</taxon>
        <taxon>Flavobacteriales</taxon>
        <taxon>Flavobacteriaceae</taxon>
        <taxon>Myroides</taxon>
    </lineage>
</organism>
<accession>A0A7K1GNU4</accession>
<dbReference type="InterPro" id="IPR002110">
    <property type="entry name" value="Ankyrin_rpt"/>
</dbReference>
<evidence type="ECO:0000313" key="4">
    <source>
        <dbReference type="Proteomes" id="UP000488936"/>
    </source>
</evidence>
<dbReference type="Pfam" id="PF10077">
    <property type="entry name" value="DUF2314"/>
    <property type="match status" value="1"/>
</dbReference>
<dbReference type="EMBL" id="WMJY01000026">
    <property type="protein sequence ID" value="MTH30420.1"/>
    <property type="molecule type" value="Genomic_DNA"/>
</dbReference>
<dbReference type="Proteomes" id="UP000488936">
    <property type="component" value="Unassembled WGS sequence"/>
</dbReference>
<keyword evidence="1" id="KW-0040">ANK repeat</keyword>
<dbReference type="InterPro" id="IPR018756">
    <property type="entry name" value="DUF2314"/>
</dbReference>
<evidence type="ECO:0000256" key="1">
    <source>
        <dbReference type="PROSITE-ProRule" id="PRU00023"/>
    </source>
</evidence>
<dbReference type="Gene3D" id="1.25.40.20">
    <property type="entry name" value="Ankyrin repeat-containing domain"/>
    <property type="match status" value="1"/>
</dbReference>
<gene>
    <name evidence="3" type="ORF">GJV77_10985</name>
</gene>
<evidence type="ECO:0000313" key="3">
    <source>
        <dbReference type="EMBL" id="MTH30420.1"/>
    </source>
</evidence>
<proteinExistence type="predicted"/>
<dbReference type="PROSITE" id="PS50297">
    <property type="entry name" value="ANK_REP_REGION"/>
    <property type="match status" value="1"/>
</dbReference>
<feature type="repeat" description="ANK" evidence="1">
    <location>
        <begin position="201"/>
        <end position="233"/>
    </location>
</feature>
<dbReference type="InterPro" id="IPR036770">
    <property type="entry name" value="Ankyrin_rpt-contain_sf"/>
</dbReference>
<keyword evidence="4" id="KW-1185">Reference proteome</keyword>
<evidence type="ECO:0000259" key="2">
    <source>
        <dbReference type="Pfam" id="PF10077"/>
    </source>
</evidence>
<dbReference type="PROSITE" id="PS50088">
    <property type="entry name" value="ANK_REPEAT"/>
    <property type="match status" value="1"/>
</dbReference>
<reference evidence="3 4" key="1">
    <citation type="journal article" date="2006" name="Int. J. Syst. Evol. Microbiol.">
        <title>Myroides pelagicus sp. nov., isolated from seawater in Thailand.</title>
        <authorList>
            <person name="Yoon J."/>
            <person name="Maneerat S."/>
            <person name="Kawai F."/>
            <person name="Yokota A."/>
        </authorList>
    </citation>
    <scope>NUCLEOTIDE SEQUENCE [LARGE SCALE GENOMIC DNA]</scope>
    <source>
        <strain evidence="3 4">SM1T</strain>
    </source>
</reference>
<feature type="domain" description="DUF2314" evidence="2">
    <location>
        <begin position="15"/>
        <end position="152"/>
    </location>
</feature>
<dbReference type="SUPFAM" id="SSF48403">
    <property type="entry name" value="Ankyrin repeat"/>
    <property type="match status" value="1"/>
</dbReference>
<sequence>MMEETKVFFASGEEQKMIDAFKKAQDTFKYFWRELYWDNRRIVKGLDMASVKVAFTQEFEDQEGNAYTEVEHMWIGDVFFDGLYIYGALLNEPNVLTNVQEGESVGVTIDQISDWLFLIEGKAYGGFTVQAMRSDMSEQELKAHDDAWGIDFGDFNDIHVVYKQNEQPENLVEHPMSRSMKESLVGFLDQHPDEITLIDEDGFTFLHREAIAGNLSTIEVLLEKGADKTMKSEDGKTALEYAQLLNWEHIIPVLS</sequence>
<comment type="caution">
    <text evidence="3">The sequence shown here is derived from an EMBL/GenBank/DDBJ whole genome shotgun (WGS) entry which is preliminary data.</text>
</comment>
<protein>
    <submittedName>
        <fullName evidence="3">DUF2314 domain-containing protein</fullName>
    </submittedName>
</protein>